<organism evidence="11 12">
    <name type="scientific">Xiashengella succiniciproducens</name>
    <dbReference type="NCBI Taxonomy" id="2949635"/>
    <lineage>
        <taxon>Bacteria</taxon>
        <taxon>Pseudomonadati</taxon>
        <taxon>Bacteroidota</taxon>
        <taxon>Bacteroidia</taxon>
        <taxon>Marinilabiliales</taxon>
        <taxon>Marinilabiliaceae</taxon>
        <taxon>Xiashengella</taxon>
    </lineage>
</organism>
<dbReference type="KEGG" id="alkq:M9189_04325"/>
<dbReference type="Gene3D" id="3.30.590.20">
    <property type="match status" value="1"/>
</dbReference>
<keyword evidence="9" id="KW-1015">Disulfide bond</keyword>
<dbReference type="InterPro" id="IPR035434">
    <property type="entry name" value="GCL_bact_plant"/>
</dbReference>
<keyword evidence="8" id="KW-0809">Transit peptide</keyword>
<reference evidence="11" key="2">
    <citation type="submission" date="2022-06" db="EMBL/GenBank/DDBJ databases">
        <title>Xiashengella guii gen. nov. sp. nov., a bacterium isolated form anaerobic digestion tank.</title>
        <authorList>
            <person name="Huang H."/>
        </authorList>
    </citation>
    <scope>NUCLEOTIDE SEQUENCE</scope>
    <source>
        <strain evidence="11">Ai-910</strain>
    </source>
</reference>
<comment type="pathway">
    <text evidence="1">Sulfur metabolism; glutathione biosynthesis; glutathione from L-cysteine and L-glutamate: step 1/2.</text>
</comment>
<dbReference type="GO" id="GO:0006750">
    <property type="term" value="P:glutathione biosynthetic process"/>
    <property type="evidence" value="ECO:0007669"/>
    <property type="project" value="UniProtKB-UniRule"/>
</dbReference>
<dbReference type="PIRSF" id="PIRSF017901">
    <property type="entry name" value="GCL"/>
    <property type="match status" value="1"/>
</dbReference>
<comment type="subunit">
    <text evidence="3">Homodimer or monomer when oxidized or reduced, respectively.</text>
</comment>
<dbReference type="Proteomes" id="UP001056426">
    <property type="component" value="Chromosome"/>
</dbReference>
<evidence type="ECO:0000256" key="8">
    <source>
        <dbReference type="ARBA" id="ARBA00022946"/>
    </source>
</evidence>
<evidence type="ECO:0000256" key="5">
    <source>
        <dbReference type="ARBA" id="ARBA00022684"/>
    </source>
</evidence>
<comment type="similarity">
    <text evidence="10">Belongs to the glutamate--cysteine ligase type 2 family. EgtA subfamily.</text>
</comment>
<evidence type="ECO:0000256" key="2">
    <source>
        <dbReference type="ARBA" id="ARBA00010253"/>
    </source>
</evidence>
<keyword evidence="7 10" id="KW-0067">ATP-binding</keyword>
<evidence type="ECO:0000256" key="1">
    <source>
        <dbReference type="ARBA" id="ARBA00005006"/>
    </source>
</evidence>
<dbReference type="GO" id="GO:0004357">
    <property type="term" value="F:glutamate-cysteine ligase activity"/>
    <property type="evidence" value="ECO:0007669"/>
    <property type="project" value="UniProtKB-UniRule"/>
</dbReference>
<evidence type="ECO:0000313" key="11">
    <source>
        <dbReference type="EMBL" id="URW80575.1"/>
    </source>
</evidence>
<evidence type="ECO:0000256" key="3">
    <source>
        <dbReference type="ARBA" id="ARBA00011153"/>
    </source>
</evidence>
<evidence type="ECO:0000313" key="12">
    <source>
        <dbReference type="Proteomes" id="UP001056426"/>
    </source>
</evidence>
<accession>A0A9J6ZS85</accession>
<comment type="catalytic activity">
    <reaction evidence="10">
        <text>L-cysteine + L-glutamate + ATP = gamma-L-glutamyl-L-cysteine + ADP + phosphate + H(+)</text>
        <dbReference type="Rhea" id="RHEA:13285"/>
        <dbReference type="ChEBI" id="CHEBI:15378"/>
        <dbReference type="ChEBI" id="CHEBI:29985"/>
        <dbReference type="ChEBI" id="CHEBI:30616"/>
        <dbReference type="ChEBI" id="CHEBI:35235"/>
        <dbReference type="ChEBI" id="CHEBI:43474"/>
        <dbReference type="ChEBI" id="CHEBI:58173"/>
        <dbReference type="ChEBI" id="CHEBI:456216"/>
        <dbReference type="EC" id="6.3.2.2"/>
    </reaction>
</comment>
<dbReference type="AlphaFoldDB" id="A0A9J6ZS85"/>
<dbReference type="NCBIfam" id="TIGR01436">
    <property type="entry name" value="glu_cys_lig_pln"/>
    <property type="match status" value="1"/>
</dbReference>
<dbReference type="RefSeq" id="WP_250724889.1">
    <property type="nucleotide sequence ID" value="NZ_CP098400.1"/>
</dbReference>
<dbReference type="SUPFAM" id="SSF55931">
    <property type="entry name" value="Glutamine synthetase/guanido kinase"/>
    <property type="match status" value="1"/>
</dbReference>
<evidence type="ECO:0000256" key="9">
    <source>
        <dbReference type="ARBA" id="ARBA00023157"/>
    </source>
</evidence>
<dbReference type="GO" id="GO:0005524">
    <property type="term" value="F:ATP binding"/>
    <property type="evidence" value="ECO:0007669"/>
    <property type="project" value="UniProtKB-UniRule"/>
</dbReference>
<gene>
    <name evidence="11" type="ORF">M9189_04325</name>
</gene>
<comment type="similarity">
    <text evidence="2">Belongs to the carboxylate-amine ligase family. Glutamate--cysteine ligase type 2 subfamily.</text>
</comment>
<dbReference type="PANTHER" id="PTHR34378">
    <property type="entry name" value="GLUTAMATE--CYSTEINE LIGASE, CHLOROPLASTIC"/>
    <property type="match status" value="1"/>
</dbReference>
<proteinExistence type="inferred from homology"/>
<evidence type="ECO:0000256" key="7">
    <source>
        <dbReference type="ARBA" id="ARBA00022840"/>
    </source>
</evidence>
<dbReference type="EC" id="6.3.2.2" evidence="10"/>
<keyword evidence="12" id="KW-1185">Reference proteome</keyword>
<comment type="function">
    <text evidence="10">Catalyzes the synthesis of gamma-glutamylcysteine (gamma-GC).</text>
</comment>
<protein>
    <recommendedName>
        <fullName evidence="10">Glutamate--cysteine ligase</fullName>
        <ecNumber evidence="10">6.3.2.2</ecNumber>
    </recommendedName>
</protein>
<dbReference type="InterPro" id="IPR011556">
    <property type="entry name" value="Glut_cys_lig_pln_type"/>
</dbReference>
<dbReference type="Pfam" id="PF04107">
    <property type="entry name" value="GCS2"/>
    <property type="match status" value="1"/>
</dbReference>
<keyword evidence="5" id="KW-0317">Glutathione biosynthesis</keyword>
<reference evidence="11" key="1">
    <citation type="submission" date="2022-05" db="EMBL/GenBank/DDBJ databases">
        <authorList>
            <person name="Sun X."/>
        </authorList>
    </citation>
    <scope>NUCLEOTIDE SEQUENCE</scope>
    <source>
        <strain evidence="11">Ai-910</strain>
    </source>
</reference>
<evidence type="ECO:0000256" key="10">
    <source>
        <dbReference type="PIRNR" id="PIRNR017901"/>
    </source>
</evidence>
<keyword evidence="4 10" id="KW-0436">Ligase</keyword>
<dbReference type="EMBL" id="CP098400">
    <property type="protein sequence ID" value="URW80575.1"/>
    <property type="molecule type" value="Genomic_DNA"/>
</dbReference>
<dbReference type="PANTHER" id="PTHR34378:SF1">
    <property type="entry name" value="GLUTAMATE--CYSTEINE LIGASE, CHLOROPLASTIC"/>
    <property type="match status" value="1"/>
</dbReference>
<evidence type="ECO:0000256" key="6">
    <source>
        <dbReference type="ARBA" id="ARBA00022741"/>
    </source>
</evidence>
<keyword evidence="6 10" id="KW-0547">Nucleotide-binding</keyword>
<dbReference type="InterPro" id="IPR014746">
    <property type="entry name" value="Gln_synth/guanido_kin_cat_dom"/>
</dbReference>
<evidence type="ECO:0000256" key="4">
    <source>
        <dbReference type="ARBA" id="ARBA00022598"/>
    </source>
</evidence>
<dbReference type="InterPro" id="IPR006336">
    <property type="entry name" value="GCS2"/>
</dbReference>
<name>A0A9J6ZS85_9BACT</name>
<sequence length="445" mass="51153">MTNKRVSTVETDISMLTDWFRSGIKPAAELGIGTEHEQFLLNTKDYKRLGYRSLPGIRQVMHEMSSRGWNPIEEAGNIIALEKNGASITIEPAGQFELSGRIVSTVHETYRETLEHNRMLDQMGAELGFMRLPMGFDPFWRREDLDWMPKERYRFMRNWMPRKGNLGLDMMTRTTSIQVNLDFVSEEDMVRKMQTAQAFQPVVTALFANSPFKEMKPNGYLSYRSHVWEDTDPDRCGFLPFVFEPDFGFERYVEYLLDVPMYFILRAGKYYPSEGITFREFLKGNYEPEQVMEDWEVHVSTVFPDVRLKRYIEIRGADSGSPKMIAALAALWTGLLYDKQALDSAHSLAMSLGVEVIQGLRKEAPRKGLRASYGEVALHELAASVVRIADGGLARRAEKMGIETEQKYLNPLRGILARGTTTAEMLLEKYMRNLDLDLFRLILNT</sequence>